<reference evidence="1" key="1">
    <citation type="submission" date="2014-11" db="EMBL/GenBank/DDBJ databases">
        <authorList>
            <person name="Amaro Gonzalez C."/>
        </authorList>
    </citation>
    <scope>NUCLEOTIDE SEQUENCE</scope>
</reference>
<protein>
    <submittedName>
        <fullName evidence="1">Uncharacterized protein</fullName>
    </submittedName>
</protein>
<proteinExistence type="predicted"/>
<organism evidence="1">
    <name type="scientific">Anguilla anguilla</name>
    <name type="common">European freshwater eel</name>
    <name type="synonym">Muraena anguilla</name>
    <dbReference type="NCBI Taxonomy" id="7936"/>
    <lineage>
        <taxon>Eukaryota</taxon>
        <taxon>Metazoa</taxon>
        <taxon>Chordata</taxon>
        <taxon>Craniata</taxon>
        <taxon>Vertebrata</taxon>
        <taxon>Euteleostomi</taxon>
        <taxon>Actinopterygii</taxon>
        <taxon>Neopterygii</taxon>
        <taxon>Teleostei</taxon>
        <taxon>Anguilliformes</taxon>
        <taxon>Anguillidae</taxon>
        <taxon>Anguilla</taxon>
    </lineage>
</organism>
<dbReference type="AlphaFoldDB" id="A0A0E9U985"/>
<dbReference type="EMBL" id="GBXM01046300">
    <property type="protein sequence ID" value="JAH62277.1"/>
    <property type="molecule type" value="Transcribed_RNA"/>
</dbReference>
<reference evidence="1" key="2">
    <citation type="journal article" date="2015" name="Fish Shellfish Immunol.">
        <title>Early steps in the European eel (Anguilla anguilla)-Vibrio vulnificus interaction in the gills: Role of the RtxA13 toxin.</title>
        <authorList>
            <person name="Callol A."/>
            <person name="Pajuelo D."/>
            <person name="Ebbesson L."/>
            <person name="Teles M."/>
            <person name="MacKenzie S."/>
            <person name="Amaro C."/>
        </authorList>
    </citation>
    <scope>NUCLEOTIDE SEQUENCE</scope>
</reference>
<accession>A0A0E9U985</accession>
<evidence type="ECO:0000313" key="1">
    <source>
        <dbReference type="EMBL" id="JAH62277.1"/>
    </source>
</evidence>
<name>A0A0E9U985_ANGAN</name>
<sequence>MRKKDYQKVHDSRCGIWSLLQLSFNMRTKDNQPFSPLFNRNALMSSAIPNNPVGHRRSLAVDEQEYL</sequence>